<dbReference type="Proteomes" id="UP000238070">
    <property type="component" value="Chromosome"/>
</dbReference>
<reference evidence="2 3" key="1">
    <citation type="submission" date="2018-01" db="EMBL/GenBank/DDBJ databases">
        <title>Genetic Diversity of Clostridium botulinum in seafood.</title>
        <authorList>
            <person name="Athira V."/>
            <person name="Arun Jyothi P.V."/>
            <person name="Lalitha K.V."/>
            <person name="Joseph T.C."/>
        </authorList>
    </citation>
    <scope>NUCLEOTIDE SEQUENCE [LARGE SCALE GENOMIC DNA]</scope>
    <source>
        <strain evidence="2 3">Mfbjulcb5</strain>
    </source>
</reference>
<dbReference type="InterPro" id="IPR041854">
    <property type="entry name" value="BFD-like_2Fe2S-bd_dom_sf"/>
</dbReference>
<name>A0AAU8YYA8_CLOBO</name>
<accession>A0AAU8YYA8</accession>
<dbReference type="InterPro" id="IPR007419">
    <property type="entry name" value="BFD-like_2Fe2S-bd_dom"/>
</dbReference>
<dbReference type="AlphaFoldDB" id="A0AAU8YYA8"/>
<evidence type="ECO:0000259" key="1">
    <source>
        <dbReference type="Pfam" id="PF04324"/>
    </source>
</evidence>
<evidence type="ECO:0000313" key="2">
    <source>
        <dbReference type="EMBL" id="AVP65503.1"/>
    </source>
</evidence>
<dbReference type="Pfam" id="PF04324">
    <property type="entry name" value="Fer2_BFD"/>
    <property type="match status" value="1"/>
</dbReference>
<organism evidence="2 3">
    <name type="scientific">Clostridium botulinum</name>
    <dbReference type="NCBI Taxonomy" id="1491"/>
    <lineage>
        <taxon>Bacteria</taxon>
        <taxon>Bacillati</taxon>
        <taxon>Bacillota</taxon>
        <taxon>Clostridia</taxon>
        <taxon>Eubacteriales</taxon>
        <taxon>Clostridiaceae</taxon>
        <taxon>Clostridium</taxon>
    </lineage>
</organism>
<gene>
    <name evidence="2" type="ORF">C3B64_15125</name>
</gene>
<evidence type="ECO:0000313" key="3">
    <source>
        <dbReference type="Proteomes" id="UP000238070"/>
    </source>
</evidence>
<protein>
    <submittedName>
        <fullName evidence="2">(2Fe-2S)-binding protein</fullName>
    </submittedName>
</protein>
<dbReference type="Gene3D" id="1.10.10.1100">
    <property type="entry name" value="BFD-like [2Fe-2S]-binding domain"/>
    <property type="match status" value="1"/>
</dbReference>
<dbReference type="EMBL" id="CP027776">
    <property type="protein sequence ID" value="AVP65503.1"/>
    <property type="molecule type" value="Genomic_DNA"/>
</dbReference>
<proteinExistence type="predicted"/>
<sequence length="78" mass="8785">MNNNANEQIMDKLKKVCICKNINRLTIKNAIKSGAKTVEEVRKATGAGTGACKGNRCTYTIEKLLEEYQNNIKDYKVF</sequence>
<feature type="domain" description="BFD-like [2Fe-2S]-binding" evidence="1">
    <location>
        <begin position="16"/>
        <end position="67"/>
    </location>
</feature>